<organism evidence="2 3">
    <name type="scientific">Heterodera trifolii</name>
    <dbReference type="NCBI Taxonomy" id="157864"/>
    <lineage>
        <taxon>Eukaryota</taxon>
        <taxon>Metazoa</taxon>
        <taxon>Ecdysozoa</taxon>
        <taxon>Nematoda</taxon>
        <taxon>Chromadorea</taxon>
        <taxon>Rhabditida</taxon>
        <taxon>Tylenchina</taxon>
        <taxon>Tylenchomorpha</taxon>
        <taxon>Tylenchoidea</taxon>
        <taxon>Heteroderidae</taxon>
        <taxon>Heteroderinae</taxon>
        <taxon>Heterodera</taxon>
    </lineage>
</organism>
<evidence type="ECO:0000256" key="1">
    <source>
        <dbReference type="SAM" id="MobiDB-lite"/>
    </source>
</evidence>
<evidence type="ECO:0000313" key="2">
    <source>
        <dbReference type="EMBL" id="KAL3096674.1"/>
    </source>
</evidence>
<feature type="region of interest" description="Disordered" evidence="1">
    <location>
        <begin position="1"/>
        <end position="31"/>
    </location>
</feature>
<comment type="caution">
    <text evidence="2">The sequence shown here is derived from an EMBL/GenBank/DDBJ whole genome shotgun (WGS) entry which is preliminary data.</text>
</comment>
<proteinExistence type="predicted"/>
<name>A0ABD2K1B4_9BILA</name>
<evidence type="ECO:0008006" key="4">
    <source>
        <dbReference type="Google" id="ProtNLM"/>
    </source>
</evidence>
<dbReference type="Pfam" id="PF10344">
    <property type="entry name" value="Hobbit"/>
    <property type="match status" value="1"/>
</dbReference>
<protein>
    <recommendedName>
        <fullName evidence="4">FMP27 C-terminal domain-containing protein</fullName>
    </recommendedName>
</protein>
<keyword evidence="3" id="KW-1185">Reference proteome</keyword>
<dbReference type="InterPro" id="IPR045167">
    <property type="entry name" value="Hobbit"/>
</dbReference>
<accession>A0ABD2K1B4</accession>
<gene>
    <name evidence="2" type="ORF">niasHT_025102</name>
</gene>
<evidence type="ECO:0000313" key="3">
    <source>
        <dbReference type="Proteomes" id="UP001620626"/>
    </source>
</evidence>
<dbReference type="PANTHER" id="PTHR15678">
    <property type="entry name" value="ANTIGEN MLAA-22-RELATED"/>
    <property type="match status" value="1"/>
</dbReference>
<dbReference type="EMBL" id="JBICBT010000854">
    <property type="protein sequence ID" value="KAL3096674.1"/>
    <property type="molecule type" value="Genomic_DNA"/>
</dbReference>
<dbReference type="PANTHER" id="PTHR15678:SF6">
    <property type="entry name" value="BRIDGE-LIKE LIPID TRANSFER PROTEIN FAMILY MEMBER 2"/>
    <property type="match status" value="1"/>
</dbReference>
<sequence length="183" mass="21200">MMRYFFPGRNIDKEETNLDTSADDQQQQQQGPSFVERIRGAVNHSFGKGKVKLAGAGGGKGFSSSTTALDEIEKMKLRSEKNNAFRYIIIPAVPFIVSYKGNKDKNLEDLDRFNMTFPIFEYHNRNWTWLDLALAIKQRCKRVLLQQFISQKLLRNKTGAIERMTQWSPLTTRRRSASFWATR</sequence>
<dbReference type="AlphaFoldDB" id="A0ABD2K1B4"/>
<dbReference type="Proteomes" id="UP001620626">
    <property type="component" value="Unassembled WGS sequence"/>
</dbReference>
<reference evidence="2 3" key="1">
    <citation type="submission" date="2024-10" db="EMBL/GenBank/DDBJ databases">
        <authorList>
            <person name="Kim D."/>
        </authorList>
    </citation>
    <scope>NUCLEOTIDE SEQUENCE [LARGE SCALE GENOMIC DNA]</scope>
    <source>
        <strain evidence="2">BH-2024</strain>
    </source>
</reference>